<dbReference type="Proteomes" id="UP001283361">
    <property type="component" value="Unassembled WGS sequence"/>
</dbReference>
<sequence>MDDYKREIIELVGDRPLLWDPKNSECRAMAYGRRGLDCGMARVDKPCATCRMEGAPEEASIMDGRRSASVFRSHADNQSLGREQFDGCSTGYHVQLKNDAEKIPCLVNLSLIDLIAPLYRGTPE</sequence>
<organism evidence="1 2">
    <name type="scientific">Elysia crispata</name>
    <name type="common">lettuce slug</name>
    <dbReference type="NCBI Taxonomy" id="231223"/>
    <lineage>
        <taxon>Eukaryota</taxon>
        <taxon>Metazoa</taxon>
        <taxon>Spiralia</taxon>
        <taxon>Lophotrochozoa</taxon>
        <taxon>Mollusca</taxon>
        <taxon>Gastropoda</taxon>
        <taxon>Heterobranchia</taxon>
        <taxon>Euthyneura</taxon>
        <taxon>Panpulmonata</taxon>
        <taxon>Sacoglossa</taxon>
        <taxon>Placobranchoidea</taxon>
        <taxon>Plakobranchidae</taxon>
        <taxon>Elysia</taxon>
    </lineage>
</organism>
<comment type="caution">
    <text evidence="1">The sequence shown here is derived from an EMBL/GenBank/DDBJ whole genome shotgun (WGS) entry which is preliminary data.</text>
</comment>
<gene>
    <name evidence="1" type="ORF">RRG08_014963</name>
</gene>
<evidence type="ECO:0000313" key="1">
    <source>
        <dbReference type="EMBL" id="KAK3783645.1"/>
    </source>
</evidence>
<accession>A0AAE1DVA2</accession>
<dbReference type="AlphaFoldDB" id="A0AAE1DVA2"/>
<evidence type="ECO:0000313" key="2">
    <source>
        <dbReference type="Proteomes" id="UP001283361"/>
    </source>
</evidence>
<proteinExistence type="predicted"/>
<name>A0AAE1DVA2_9GAST</name>
<keyword evidence="2" id="KW-1185">Reference proteome</keyword>
<dbReference type="EMBL" id="JAWDGP010002375">
    <property type="protein sequence ID" value="KAK3783645.1"/>
    <property type="molecule type" value="Genomic_DNA"/>
</dbReference>
<protein>
    <submittedName>
        <fullName evidence="1">Uncharacterized protein</fullName>
    </submittedName>
</protein>
<reference evidence="1" key="1">
    <citation type="journal article" date="2023" name="G3 (Bethesda)">
        <title>A reference genome for the long-term kleptoplast-retaining sea slug Elysia crispata morphotype clarki.</title>
        <authorList>
            <person name="Eastman K.E."/>
            <person name="Pendleton A.L."/>
            <person name="Shaikh M.A."/>
            <person name="Suttiyut T."/>
            <person name="Ogas R."/>
            <person name="Tomko P."/>
            <person name="Gavelis G."/>
            <person name="Widhalm J.R."/>
            <person name="Wisecaver J.H."/>
        </authorList>
    </citation>
    <scope>NUCLEOTIDE SEQUENCE</scope>
    <source>
        <strain evidence="1">ECLA1</strain>
    </source>
</reference>